<evidence type="ECO:0000313" key="2">
    <source>
        <dbReference type="EMBL" id="NEZ46208.1"/>
    </source>
</evidence>
<comment type="caution">
    <text evidence="2">The sequence shown here is derived from an EMBL/GenBank/DDBJ whole genome shotgun (WGS) entry which is preliminary data.</text>
</comment>
<feature type="transmembrane region" description="Helical" evidence="1">
    <location>
        <begin position="103"/>
        <end position="122"/>
    </location>
</feature>
<organism evidence="2 3">
    <name type="scientific">Clostridium niameyense</name>
    <dbReference type="NCBI Taxonomy" id="1622073"/>
    <lineage>
        <taxon>Bacteria</taxon>
        <taxon>Bacillati</taxon>
        <taxon>Bacillota</taxon>
        <taxon>Clostridia</taxon>
        <taxon>Eubacteriales</taxon>
        <taxon>Clostridiaceae</taxon>
        <taxon>Clostridium</taxon>
    </lineage>
</organism>
<dbReference type="EMBL" id="SXDP01000002">
    <property type="protein sequence ID" value="NEZ46208.1"/>
    <property type="molecule type" value="Genomic_DNA"/>
</dbReference>
<keyword evidence="3" id="KW-1185">Reference proteome</keyword>
<dbReference type="Pfam" id="PF20312">
    <property type="entry name" value="DUF6608"/>
    <property type="match status" value="1"/>
</dbReference>
<dbReference type="InterPro" id="IPR046716">
    <property type="entry name" value="DUF6608"/>
</dbReference>
<accession>A0A6M0RAG5</accession>
<evidence type="ECO:0000313" key="3">
    <source>
        <dbReference type="Proteomes" id="UP000473885"/>
    </source>
</evidence>
<dbReference type="AlphaFoldDB" id="A0A6M0RAG5"/>
<gene>
    <name evidence="2" type="ORF">FDF74_03155</name>
</gene>
<protein>
    <submittedName>
        <fullName evidence="2">DUF3021 family protein</fullName>
    </submittedName>
</protein>
<name>A0A6M0RAG5_9CLOT</name>
<keyword evidence="1" id="KW-0812">Transmembrane</keyword>
<feature type="transmembrane region" description="Helical" evidence="1">
    <location>
        <begin position="42"/>
        <end position="60"/>
    </location>
</feature>
<feature type="transmembrane region" description="Helical" evidence="1">
    <location>
        <begin position="12"/>
        <end position="30"/>
    </location>
</feature>
<reference evidence="2 3" key="1">
    <citation type="submission" date="2019-04" db="EMBL/GenBank/DDBJ databases">
        <title>Genome sequencing of Clostridium botulinum Groups I-IV and Clostridium butyricum.</title>
        <authorList>
            <person name="Brunt J."/>
            <person name="Van Vliet A.H.M."/>
            <person name="Stringer S.C."/>
            <person name="Carter A.T."/>
            <person name="Peck M.W."/>
        </authorList>
    </citation>
    <scope>NUCLEOTIDE SEQUENCE [LARGE SCALE GENOMIC DNA]</scope>
    <source>
        <strain evidence="2 3">IFR 18/094</strain>
    </source>
</reference>
<dbReference type="Proteomes" id="UP000473885">
    <property type="component" value="Unassembled WGS sequence"/>
</dbReference>
<evidence type="ECO:0000256" key="1">
    <source>
        <dbReference type="SAM" id="Phobius"/>
    </source>
</evidence>
<feature type="transmembrane region" description="Helical" evidence="1">
    <location>
        <begin position="67"/>
        <end position="88"/>
    </location>
</feature>
<proteinExistence type="predicted"/>
<keyword evidence="1" id="KW-1133">Transmembrane helix</keyword>
<keyword evidence="1" id="KW-0472">Membrane</keyword>
<sequence length="141" mass="16632">MKLINKKNTIPIICITYTCVSVALTIFEIISKKEINETQFNMFLFLILSILAVGVLSQHYRLERFSPLAVIVIQYVIAIGVIIIWLWITSFFMDIHPNGYRDMIFSFSIPYFIGTIIYYVYLKKEIKKQNQLINNIKNRER</sequence>
<dbReference type="RefSeq" id="WP_163248446.1">
    <property type="nucleotide sequence ID" value="NZ_SXDP01000002.1"/>
</dbReference>